<keyword evidence="3" id="KW-1185">Reference proteome</keyword>
<evidence type="ECO:0000313" key="3">
    <source>
        <dbReference type="Proteomes" id="UP000677244"/>
    </source>
</evidence>
<gene>
    <name evidence="2" type="ORF">J7I42_01965</name>
</gene>
<dbReference type="Gene3D" id="3.90.79.40">
    <property type="entry name" value="EvaA sugar 2,3-dehydratase subunit"/>
    <property type="match status" value="2"/>
</dbReference>
<dbReference type="EMBL" id="JAGHKO010000001">
    <property type="protein sequence ID" value="MBO9199011.1"/>
    <property type="molecule type" value="Genomic_DNA"/>
</dbReference>
<feature type="domain" description="dTDP-4-dehydro-6-deoxy-alpha-D-glucopyranose 2,3-dehydratase" evidence="1">
    <location>
        <begin position="279"/>
        <end position="480"/>
    </location>
</feature>
<evidence type="ECO:0000259" key="1">
    <source>
        <dbReference type="Pfam" id="PF03559"/>
    </source>
</evidence>
<name>A0ABS3YMB7_9BACT</name>
<protein>
    <submittedName>
        <fullName evidence="2">NDP-hexose 2,3-dehydratase family protein</fullName>
    </submittedName>
</protein>
<dbReference type="RefSeq" id="WP_209137091.1">
    <property type="nucleotide sequence ID" value="NZ_JAGHKO010000001.1"/>
</dbReference>
<comment type="caution">
    <text evidence="2">The sequence shown here is derived from an EMBL/GenBank/DDBJ whole genome shotgun (WGS) entry which is preliminary data.</text>
</comment>
<organism evidence="2 3">
    <name type="scientific">Niastella soli</name>
    <dbReference type="NCBI Taxonomy" id="2821487"/>
    <lineage>
        <taxon>Bacteria</taxon>
        <taxon>Pseudomonadati</taxon>
        <taxon>Bacteroidota</taxon>
        <taxon>Chitinophagia</taxon>
        <taxon>Chitinophagales</taxon>
        <taxon>Chitinophagaceae</taxon>
        <taxon>Niastella</taxon>
    </lineage>
</organism>
<feature type="domain" description="dTDP-4-dehydro-6-deoxy-alpha-D-glucopyranose 2,3-dehydratase" evidence="1">
    <location>
        <begin position="33"/>
        <end position="233"/>
    </location>
</feature>
<dbReference type="Pfam" id="PF03559">
    <property type="entry name" value="Hexose_dehydrat"/>
    <property type="match status" value="2"/>
</dbReference>
<evidence type="ECO:0000313" key="2">
    <source>
        <dbReference type="EMBL" id="MBO9199011.1"/>
    </source>
</evidence>
<proteinExistence type="predicted"/>
<accession>A0ABS3YMB7</accession>
<dbReference type="InterPro" id="IPR038153">
    <property type="entry name" value="EvaA-like_sf"/>
</dbReference>
<dbReference type="Proteomes" id="UP000677244">
    <property type="component" value="Unassembled WGS sequence"/>
</dbReference>
<reference evidence="2 3" key="1">
    <citation type="submission" date="2021-03" db="EMBL/GenBank/DDBJ databases">
        <title>Assistant Professor.</title>
        <authorList>
            <person name="Huq M.A."/>
        </authorList>
    </citation>
    <scope>NUCLEOTIDE SEQUENCE [LARGE SCALE GENOMIC DNA]</scope>
    <source>
        <strain evidence="2 3">MAH-29</strain>
    </source>
</reference>
<dbReference type="InterPro" id="IPR005212">
    <property type="entry name" value="EvaA-like"/>
</dbReference>
<sequence>MLGHFQLQSLNQEAEISFLQSALEVEGQFIRTENVVKWVEEQRNALKIDINAIPFNKLNKWSFHPETGNLVHASGKFFSIEGIKINTNWGNVPSWTQPIINQPEVGYLGIIAKKINGILHFLMQAKIEPGNINYVQLSPTLQATKSNYSRVHEGNAPLYLEYFASKKGKVLLDQLQSEQGARFLKKRNRNIIIEVTGDIPMYDNFCWLTLGQIKSLLQIDNLINMDTRTVLSGISFGSYAVNGINLVDKLVHRSTNEESHKRQMLITALDTSAALHSFEEIISWITSLKSTYDLEVSRIPLKDVQKWEKNENELYHEDHKYFSVIAVDVHISNREVVNWSQPIVKSAQEGIIGFIVRKINGVLHFLVQAKIEAGNFDILELAPTVQCLTGNYRKGLNDYEVPFINEVLNAPKENIIYKAFQSEEGGRFYREQNLNLIVEMDERFSQEVPENYCWMTLNQLYTFIKFNNYLNIQARSLLASVTF</sequence>